<dbReference type="EMBL" id="BMNW01000013">
    <property type="protein sequence ID" value="GGM27499.1"/>
    <property type="molecule type" value="Genomic_DNA"/>
</dbReference>
<comment type="caution">
    <text evidence="1">The sequence shown here is derived from an EMBL/GenBank/DDBJ whole genome shotgun (WGS) entry which is preliminary data.</text>
</comment>
<evidence type="ECO:0000313" key="1">
    <source>
        <dbReference type="EMBL" id="GGM27499.1"/>
    </source>
</evidence>
<reference evidence="2" key="1">
    <citation type="journal article" date="2019" name="Int. J. Syst. Evol. Microbiol.">
        <title>The Global Catalogue of Microorganisms (GCM) 10K type strain sequencing project: providing services to taxonomists for standard genome sequencing and annotation.</title>
        <authorList>
            <consortium name="The Broad Institute Genomics Platform"/>
            <consortium name="The Broad Institute Genome Sequencing Center for Infectious Disease"/>
            <person name="Wu L."/>
            <person name="Ma J."/>
        </authorList>
    </citation>
    <scope>NUCLEOTIDE SEQUENCE [LARGE SCALE GENOMIC DNA]</scope>
    <source>
        <strain evidence="2">JCM 13501</strain>
    </source>
</reference>
<keyword evidence="2" id="KW-1185">Reference proteome</keyword>
<evidence type="ECO:0000313" key="2">
    <source>
        <dbReference type="Proteomes" id="UP000616499"/>
    </source>
</evidence>
<proteinExistence type="predicted"/>
<sequence length="48" mass="5316">MDIIQIADQVFPIAEANLTAYIGSGQDSWRVSWSIELSAQPHEVNGQE</sequence>
<gene>
    <name evidence="1" type="ORF">GCM10009425_42630</name>
</gene>
<dbReference type="RefSeq" id="WP_188868148.1">
    <property type="nucleotide sequence ID" value="NZ_BMNW01000013.1"/>
</dbReference>
<protein>
    <submittedName>
        <fullName evidence="1">Uncharacterized protein</fullName>
    </submittedName>
</protein>
<name>A0ABQ2H359_9PSED</name>
<accession>A0ABQ2H359</accession>
<dbReference type="Proteomes" id="UP000616499">
    <property type="component" value="Unassembled WGS sequence"/>
</dbReference>
<organism evidence="1 2">
    <name type="scientific">Pseudomonas asuensis</name>
    <dbReference type="NCBI Taxonomy" id="1825787"/>
    <lineage>
        <taxon>Bacteria</taxon>
        <taxon>Pseudomonadati</taxon>
        <taxon>Pseudomonadota</taxon>
        <taxon>Gammaproteobacteria</taxon>
        <taxon>Pseudomonadales</taxon>
        <taxon>Pseudomonadaceae</taxon>
        <taxon>Pseudomonas</taxon>
    </lineage>
</organism>